<evidence type="ECO:0000259" key="16">
    <source>
        <dbReference type="SMART" id="SM00079"/>
    </source>
</evidence>
<dbReference type="PANTHER" id="PTHR18966">
    <property type="entry name" value="IONOTROPIC GLUTAMATE RECEPTOR"/>
    <property type="match status" value="1"/>
</dbReference>
<evidence type="ECO:0000256" key="5">
    <source>
        <dbReference type="ARBA" id="ARBA00022989"/>
    </source>
</evidence>
<dbReference type="GO" id="GO:0015276">
    <property type="term" value="F:ligand-gated monoatomic ion channel activity"/>
    <property type="evidence" value="ECO:0007669"/>
    <property type="project" value="InterPro"/>
</dbReference>
<evidence type="ECO:0008006" key="20">
    <source>
        <dbReference type="Google" id="ProtNLM"/>
    </source>
</evidence>
<dbReference type="OrthoDB" id="5984008at2759"/>
<keyword evidence="19" id="KW-1185">Reference proteome</keyword>
<evidence type="ECO:0000256" key="14">
    <source>
        <dbReference type="ARBA" id="ARBA00034104"/>
    </source>
</evidence>
<dbReference type="Proteomes" id="UP000245119">
    <property type="component" value="Linkage Group LG6"/>
</dbReference>
<dbReference type="AlphaFoldDB" id="A0A2T7P630"/>
<proteinExistence type="predicted"/>
<dbReference type="InterPro" id="IPR019594">
    <property type="entry name" value="Glu/Gly-bd"/>
</dbReference>
<sequence length="779" mass="88230">MRVAGVLFGEGEEHESIENAFRYAVYRINHDKDLLKDVRLAYDFQHVPSNDSFLASRKVCSQVEKNPVAIFGPRSETIAAYVNSMCTSLQIPHLEMRLDASEVMATQAMSVNLHPSPTELGKGSDRPDRVLWLGSDPHCLREKDSSCLFTDLSKVQSVIRGDFHQKIDTFVRQVDIRNMRSVLKEAKMNKWKRILVDLPVDATSLFLKMALQEGMIDPYHHYILTNLDIECFDMEDFRHNYVNLTGFRVVDPEDKRTEAIMRDMGIYELQTDLQLINTTGCSFLRHEVALMYDAVYLLAQALERYEQHVVLHPVNTSCDDPVQWPSGRSLYTYLNQAGTWQYLTGLNMSRAEKSQGSPFGNKTLIVTTVKVTPFLMSTQAPNAKEKYEGFIIDLLNDLSAMVDFLYDIVLVPDNNYGAKNDSSGEWNGMVREVMEGRADLAVAPLTINYVREEVIDFTKPFLNLGISILFKVPDREKPGLFSFPQSPGGRNMVVPDRSLPAGQLHNICLGQDLMQQGSDVNPRAVSTRIVGGIWWFFTLIIISSYTANLAAFLTVERMVSPIESVEDLAKQTAISYGTRKSGSTFSFFKDSKIDTYKKMYAYMKEHPEAMMETYEEGIKRVLKGNYAFFMENTMIEYQVQRECKLMQIGGLLDSKGYGIGTPMNYVCLRGNETLFSGSDLVRHKKGQGQAGDNKHKDGGRVTLPDQHRFAIWLLKLARKSEQEYSLEKSARTNSPRVKLAYAPISARGFILILQLTCEKAIKETIPWLDSSAVTSHDTK</sequence>
<dbReference type="STRING" id="400727.A0A2T7P630"/>
<keyword evidence="12" id="KW-1071">Ligand-gated ion channel</keyword>
<dbReference type="InterPro" id="IPR001828">
    <property type="entry name" value="ANF_lig-bd_rcpt"/>
</dbReference>
<dbReference type="FunFam" id="3.40.190.10:FF:000060">
    <property type="entry name" value="Glutamate receptor ionotropic, kainate 1"/>
    <property type="match status" value="1"/>
</dbReference>
<evidence type="ECO:0000256" key="15">
    <source>
        <dbReference type="SAM" id="Phobius"/>
    </source>
</evidence>
<dbReference type="Pfam" id="PF00060">
    <property type="entry name" value="Lig_chan"/>
    <property type="match status" value="1"/>
</dbReference>
<comment type="subcellular location">
    <subcellularLocation>
        <location evidence="14">Postsynaptic cell membrane</location>
        <topology evidence="14">Multi-pass membrane protein</topology>
    </subcellularLocation>
</comment>
<dbReference type="EMBL" id="PZQS01000006">
    <property type="protein sequence ID" value="PVD28884.1"/>
    <property type="molecule type" value="Genomic_DNA"/>
</dbReference>
<evidence type="ECO:0000256" key="6">
    <source>
        <dbReference type="ARBA" id="ARBA00023018"/>
    </source>
</evidence>
<keyword evidence="3 15" id="KW-0812">Transmembrane</keyword>
<comment type="caution">
    <text evidence="18">The sequence shown here is derived from an EMBL/GenBank/DDBJ whole genome shotgun (WGS) entry which is preliminary data.</text>
</comment>
<keyword evidence="4" id="KW-0732">Signal</keyword>
<evidence type="ECO:0000256" key="12">
    <source>
        <dbReference type="ARBA" id="ARBA00023286"/>
    </source>
</evidence>
<keyword evidence="10" id="KW-0325">Glycoprotein</keyword>
<keyword evidence="9" id="KW-0675">Receptor</keyword>
<dbReference type="SUPFAM" id="SSF53822">
    <property type="entry name" value="Periplasmic binding protein-like I"/>
    <property type="match status" value="1"/>
</dbReference>
<dbReference type="FunFam" id="3.40.190.10:FF:000024">
    <property type="entry name" value="Glutamate receptor, ionotropic, delta 1"/>
    <property type="match status" value="1"/>
</dbReference>
<evidence type="ECO:0000256" key="8">
    <source>
        <dbReference type="ARBA" id="ARBA00023136"/>
    </source>
</evidence>
<reference evidence="18 19" key="1">
    <citation type="submission" date="2018-04" db="EMBL/GenBank/DDBJ databases">
        <title>The genome of golden apple snail Pomacea canaliculata provides insight into stress tolerance and invasive adaptation.</title>
        <authorList>
            <person name="Liu C."/>
            <person name="Liu B."/>
            <person name="Ren Y."/>
            <person name="Zhang Y."/>
            <person name="Wang H."/>
            <person name="Li S."/>
            <person name="Jiang F."/>
            <person name="Yin L."/>
            <person name="Zhang G."/>
            <person name="Qian W."/>
            <person name="Fan W."/>
        </authorList>
    </citation>
    <scope>NUCLEOTIDE SEQUENCE [LARGE SCALE GENOMIC DNA]</scope>
    <source>
        <strain evidence="18">SZHN2017</strain>
        <tissue evidence="18">Muscle</tissue>
    </source>
</reference>
<dbReference type="SMART" id="SM00918">
    <property type="entry name" value="Lig_chan-Glu_bd"/>
    <property type="match status" value="1"/>
</dbReference>
<dbReference type="Gene3D" id="3.40.50.2300">
    <property type="match status" value="2"/>
</dbReference>
<evidence type="ECO:0000259" key="17">
    <source>
        <dbReference type="SMART" id="SM00918"/>
    </source>
</evidence>
<accession>A0A2T7P630</accession>
<dbReference type="Pfam" id="PF01094">
    <property type="entry name" value="ANF_receptor"/>
    <property type="match status" value="2"/>
</dbReference>
<evidence type="ECO:0000256" key="1">
    <source>
        <dbReference type="ARBA" id="ARBA00022448"/>
    </source>
</evidence>
<dbReference type="SMART" id="SM00079">
    <property type="entry name" value="PBPe"/>
    <property type="match status" value="1"/>
</dbReference>
<keyword evidence="1" id="KW-0813">Transport</keyword>
<dbReference type="InterPro" id="IPR015683">
    <property type="entry name" value="Ionotropic_Glu_rcpt"/>
</dbReference>
<keyword evidence="2" id="KW-1003">Cell membrane</keyword>
<evidence type="ECO:0000256" key="11">
    <source>
        <dbReference type="ARBA" id="ARBA00023257"/>
    </source>
</evidence>
<keyword evidence="8 15" id="KW-0472">Membrane</keyword>
<evidence type="ECO:0000313" key="19">
    <source>
        <dbReference type="Proteomes" id="UP000245119"/>
    </source>
</evidence>
<keyword evidence="11" id="KW-0628">Postsynaptic cell membrane</keyword>
<feature type="transmembrane region" description="Helical" evidence="15">
    <location>
        <begin position="533"/>
        <end position="555"/>
    </location>
</feature>
<name>A0A2T7P630_POMCA</name>
<keyword evidence="13" id="KW-0407">Ion channel</keyword>
<keyword evidence="7" id="KW-0406">Ion transport</keyword>
<evidence type="ECO:0000256" key="2">
    <source>
        <dbReference type="ARBA" id="ARBA00022475"/>
    </source>
</evidence>
<evidence type="ECO:0000256" key="7">
    <source>
        <dbReference type="ARBA" id="ARBA00023065"/>
    </source>
</evidence>
<dbReference type="Gene3D" id="3.40.190.10">
    <property type="entry name" value="Periplasmic binding protein-like II"/>
    <property type="match status" value="2"/>
</dbReference>
<dbReference type="SUPFAM" id="SSF53850">
    <property type="entry name" value="Periplasmic binding protein-like II"/>
    <property type="match status" value="1"/>
</dbReference>
<gene>
    <name evidence="18" type="ORF">C0Q70_11479</name>
</gene>
<dbReference type="Pfam" id="PF10613">
    <property type="entry name" value="Lig_chan-Glu_bd"/>
    <property type="match status" value="1"/>
</dbReference>
<evidence type="ECO:0000256" key="10">
    <source>
        <dbReference type="ARBA" id="ARBA00023180"/>
    </source>
</evidence>
<dbReference type="FunFam" id="1.10.287.70:FF:000143">
    <property type="entry name" value="Probable glutamate receptor"/>
    <property type="match status" value="1"/>
</dbReference>
<keyword evidence="5 15" id="KW-1133">Transmembrane helix</keyword>
<keyword evidence="6" id="KW-0770">Synapse</keyword>
<dbReference type="InterPro" id="IPR001320">
    <property type="entry name" value="Iontro_rcpt_C"/>
</dbReference>
<evidence type="ECO:0000256" key="9">
    <source>
        <dbReference type="ARBA" id="ARBA00023170"/>
    </source>
</evidence>
<protein>
    <recommendedName>
        <fullName evidence="20">Ionotropic glutamate receptor L-glutamate and glycine-binding domain-containing protein</fullName>
    </recommendedName>
</protein>
<feature type="domain" description="Ionotropic glutamate receptor C-terminal" evidence="16">
    <location>
        <begin position="363"/>
        <end position="770"/>
    </location>
</feature>
<evidence type="ECO:0000256" key="4">
    <source>
        <dbReference type="ARBA" id="ARBA00022729"/>
    </source>
</evidence>
<dbReference type="CDD" id="cd13714">
    <property type="entry name" value="PBP2_iGluR_Kainate"/>
    <property type="match status" value="1"/>
</dbReference>
<evidence type="ECO:0000256" key="3">
    <source>
        <dbReference type="ARBA" id="ARBA00022692"/>
    </source>
</evidence>
<organism evidence="18 19">
    <name type="scientific">Pomacea canaliculata</name>
    <name type="common">Golden apple snail</name>
    <dbReference type="NCBI Taxonomy" id="400727"/>
    <lineage>
        <taxon>Eukaryota</taxon>
        <taxon>Metazoa</taxon>
        <taxon>Spiralia</taxon>
        <taxon>Lophotrochozoa</taxon>
        <taxon>Mollusca</taxon>
        <taxon>Gastropoda</taxon>
        <taxon>Caenogastropoda</taxon>
        <taxon>Architaenioglossa</taxon>
        <taxon>Ampullarioidea</taxon>
        <taxon>Ampullariidae</taxon>
        <taxon>Pomacea</taxon>
    </lineage>
</organism>
<dbReference type="GO" id="GO:0045211">
    <property type="term" value="C:postsynaptic membrane"/>
    <property type="evidence" value="ECO:0007669"/>
    <property type="project" value="UniProtKB-SubCell"/>
</dbReference>
<evidence type="ECO:0000256" key="13">
    <source>
        <dbReference type="ARBA" id="ARBA00023303"/>
    </source>
</evidence>
<dbReference type="InterPro" id="IPR028082">
    <property type="entry name" value="Peripla_BP_I"/>
</dbReference>
<feature type="domain" description="Ionotropic glutamate receptor L-glutamate and glycine-binding" evidence="17">
    <location>
        <begin position="373"/>
        <end position="435"/>
    </location>
</feature>
<evidence type="ECO:0000313" key="18">
    <source>
        <dbReference type="EMBL" id="PVD28884.1"/>
    </source>
</evidence>